<reference evidence="1" key="1">
    <citation type="submission" date="2020-05" db="EMBL/GenBank/DDBJ databases">
        <title>Phylogenomic resolution of chytrid fungi.</title>
        <authorList>
            <person name="Stajich J.E."/>
            <person name="Amses K."/>
            <person name="Simmons R."/>
            <person name="Seto K."/>
            <person name="Myers J."/>
            <person name="Bonds A."/>
            <person name="Quandt C.A."/>
            <person name="Barry K."/>
            <person name="Liu P."/>
            <person name="Grigoriev I."/>
            <person name="Longcore J.E."/>
            <person name="James T.Y."/>
        </authorList>
    </citation>
    <scope>NUCLEOTIDE SEQUENCE</scope>
    <source>
        <strain evidence="1">PLAUS21</strain>
    </source>
</reference>
<dbReference type="EMBL" id="JADGKB010000010">
    <property type="protein sequence ID" value="KAJ3260642.1"/>
    <property type="molecule type" value="Genomic_DNA"/>
</dbReference>
<dbReference type="AlphaFoldDB" id="A0AAD5UKL1"/>
<accession>A0AAD5UKL1</accession>
<comment type="caution">
    <text evidence="1">The sequence shown here is derived from an EMBL/GenBank/DDBJ whole genome shotgun (WGS) entry which is preliminary data.</text>
</comment>
<proteinExistence type="predicted"/>
<keyword evidence="2" id="KW-1185">Reference proteome</keyword>
<gene>
    <name evidence="1" type="ORF">HK103_000252</name>
</gene>
<evidence type="ECO:0000313" key="2">
    <source>
        <dbReference type="Proteomes" id="UP001210925"/>
    </source>
</evidence>
<name>A0AAD5UKL1_9FUNG</name>
<evidence type="ECO:0000313" key="1">
    <source>
        <dbReference type="EMBL" id="KAJ3260642.1"/>
    </source>
</evidence>
<dbReference type="Proteomes" id="UP001210925">
    <property type="component" value="Unassembled WGS sequence"/>
</dbReference>
<organism evidence="1 2">
    <name type="scientific">Boothiomyces macroporosus</name>
    <dbReference type="NCBI Taxonomy" id="261099"/>
    <lineage>
        <taxon>Eukaryota</taxon>
        <taxon>Fungi</taxon>
        <taxon>Fungi incertae sedis</taxon>
        <taxon>Chytridiomycota</taxon>
        <taxon>Chytridiomycota incertae sedis</taxon>
        <taxon>Chytridiomycetes</taxon>
        <taxon>Rhizophydiales</taxon>
        <taxon>Terramycetaceae</taxon>
        <taxon>Boothiomyces</taxon>
    </lineage>
</organism>
<sequence>MGQQQSQPTTFVLKNAKVESLDIPIQFSPNFLKRLHGLEISPPKPDNFEETVQERVNRELALQQEKRVIHEKRSADQVAKEAQDLLRRQAEIPVLKISPEVELAQEQVIQCYR</sequence>
<protein>
    <submittedName>
        <fullName evidence="1">Uncharacterized protein</fullName>
    </submittedName>
</protein>